<comment type="similarity">
    <text evidence="1 4">Belongs to the short-chain dehydrogenases/reductases (SDR) family.</text>
</comment>
<proteinExistence type="inferred from homology"/>
<dbReference type="GO" id="GO:0004806">
    <property type="term" value="F:triacylglycerol lipase activity"/>
    <property type="evidence" value="ECO:0007669"/>
    <property type="project" value="TreeGrafter"/>
</dbReference>
<dbReference type="PRINTS" id="PR00081">
    <property type="entry name" value="GDHRDH"/>
</dbReference>
<dbReference type="EMBL" id="KV878130">
    <property type="protein sequence ID" value="OJJ03437.1"/>
    <property type="molecule type" value="Genomic_DNA"/>
</dbReference>
<dbReference type="STRING" id="1036611.A0A1L9PPI1"/>
<dbReference type="RefSeq" id="XP_040669199.1">
    <property type="nucleotide sequence ID" value="XM_040816203.1"/>
</dbReference>
<dbReference type="Proteomes" id="UP000184073">
    <property type="component" value="Unassembled WGS sequence"/>
</dbReference>
<dbReference type="GO" id="GO:0005811">
    <property type="term" value="C:lipid droplet"/>
    <property type="evidence" value="ECO:0007669"/>
    <property type="project" value="TreeGrafter"/>
</dbReference>
<dbReference type="GO" id="GO:0044550">
    <property type="term" value="P:secondary metabolite biosynthetic process"/>
    <property type="evidence" value="ECO:0007669"/>
    <property type="project" value="UniProtKB-ARBA"/>
</dbReference>
<dbReference type="PANTHER" id="PTHR44169:SF6">
    <property type="entry name" value="NADPH-DEPENDENT 1-ACYLDIHYDROXYACETONE PHOSPHATE REDUCTASE"/>
    <property type="match status" value="1"/>
</dbReference>
<dbReference type="GO" id="GO:0006654">
    <property type="term" value="P:phosphatidic acid biosynthetic process"/>
    <property type="evidence" value="ECO:0007669"/>
    <property type="project" value="TreeGrafter"/>
</dbReference>
<dbReference type="GO" id="GO:0000140">
    <property type="term" value="F:acylglycerone-phosphate reductase (NADP+) activity"/>
    <property type="evidence" value="ECO:0007669"/>
    <property type="project" value="TreeGrafter"/>
</dbReference>
<dbReference type="InterPro" id="IPR036291">
    <property type="entry name" value="NAD(P)-bd_dom_sf"/>
</dbReference>
<reference evidence="6" key="1">
    <citation type="journal article" date="2017" name="Genome Biol.">
        <title>Comparative genomics reveals high biological diversity and specific adaptations in the industrially and medically important fungal genus Aspergillus.</title>
        <authorList>
            <person name="de Vries R.P."/>
            <person name="Riley R."/>
            <person name="Wiebenga A."/>
            <person name="Aguilar-Osorio G."/>
            <person name="Amillis S."/>
            <person name="Uchima C.A."/>
            <person name="Anderluh G."/>
            <person name="Asadollahi M."/>
            <person name="Askin M."/>
            <person name="Barry K."/>
            <person name="Battaglia E."/>
            <person name="Bayram O."/>
            <person name="Benocci T."/>
            <person name="Braus-Stromeyer S.A."/>
            <person name="Caldana C."/>
            <person name="Canovas D."/>
            <person name="Cerqueira G.C."/>
            <person name="Chen F."/>
            <person name="Chen W."/>
            <person name="Choi C."/>
            <person name="Clum A."/>
            <person name="Dos Santos R.A."/>
            <person name="Damasio A.R."/>
            <person name="Diallinas G."/>
            <person name="Emri T."/>
            <person name="Fekete E."/>
            <person name="Flipphi M."/>
            <person name="Freyberg S."/>
            <person name="Gallo A."/>
            <person name="Gournas C."/>
            <person name="Habgood R."/>
            <person name="Hainaut M."/>
            <person name="Harispe M.L."/>
            <person name="Henrissat B."/>
            <person name="Hilden K.S."/>
            <person name="Hope R."/>
            <person name="Hossain A."/>
            <person name="Karabika E."/>
            <person name="Karaffa L."/>
            <person name="Karanyi Z."/>
            <person name="Krasevec N."/>
            <person name="Kuo A."/>
            <person name="Kusch H."/>
            <person name="LaButti K."/>
            <person name="Lagendijk E.L."/>
            <person name="Lapidus A."/>
            <person name="Levasseur A."/>
            <person name="Lindquist E."/>
            <person name="Lipzen A."/>
            <person name="Logrieco A.F."/>
            <person name="MacCabe A."/>
            <person name="Maekelae M.R."/>
            <person name="Malavazi I."/>
            <person name="Melin P."/>
            <person name="Meyer V."/>
            <person name="Mielnichuk N."/>
            <person name="Miskei M."/>
            <person name="Molnar A.P."/>
            <person name="Mule G."/>
            <person name="Ngan C.Y."/>
            <person name="Orejas M."/>
            <person name="Orosz E."/>
            <person name="Ouedraogo J.P."/>
            <person name="Overkamp K.M."/>
            <person name="Park H.-S."/>
            <person name="Perrone G."/>
            <person name="Piumi F."/>
            <person name="Punt P.J."/>
            <person name="Ram A.F."/>
            <person name="Ramon A."/>
            <person name="Rauscher S."/>
            <person name="Record E."/>
            <person name="Riano-Pachon D.M."/>
            <person name="Robert V."/>
            <person name="Roehrig J."/>
            <person name="Ruller R."/>
            <person name="Salamov A."/>
            <person name="Salih N.S."/>
            <person name="Samson R.A."/>
            <person name="Sandor E."/>
            <person name="Sanguinetti M."/>
            <person name="Schuetze T."/>
            <person name="Sepcic K."/>
            <person name="Shelest E."/>
            <person name="Sherlock G."/>
            <person name="Sophianopoulou V."/>
            <person name="Squina F.M."/>
            <person name="Sun H."/>
            <person name="Susca A."/>
            <person name="Todd R.B."/>
            <person name="Tsang A."/>
            <person name="Unkles S.E."/>
            <person name="van de Wiele N."/>
            <person name="van Rossen-Uffink D."/>
            <person name="Oliveira J.V."/>
            <person name="Vesth T.C."/>
            <person name="Visser J."/>
            <person name="Yu J.-H."/>
            <person name="Zhou M."/>
            <person name="Andersen M.R."/>
            <person name="Archer D.B."/>
            <person name="Baker S.E."/>
            <person name="Benoit I."/>
            <person name="Brakhage A.A."/>
            <person name="Braus G.H."/>
            <person name="Fischer R."/>
            <person name="Frisvad J.C."/>
            <person name="Goldman G.H."/>
            <person name="Houbraken J."/>
            <person name="Oakley B."/>
            <person name="Pocsi I."/>
            <person name="Scazzocchio C."/>
            <person name="Seiboth B."/>
            <person name="vanKuyk P.A."/>
            <person name="Wortman J."/>
            <person name="Dyer P.S."/>
            <person name="Grigoriev I.V."/>
        </authorList>
    </citation>
    <scope>NUCLEOTIDE SEQUENCE [LARGE SCALE GENOMIC DNA]</scope>
    <source>
        <strain evidence="6">CBS 583.65</strain>
    </source>
</reference>
<dbReference type="Gene3D" id="3.40.50.720">
    <property type="entry name" value="NAD(P)-binding Rossmann-like Domain"/>
    <property type="match status" value="1"/>
</dbReference>
<evidence type="ECO:0000256" key="4">
    <source>
        <dbReference type="RuleBase" id="RU000363"/>
    </source>
</evidence>
<name>A0A1L9PPI1_ASPVE</name>
<dbReference type="SUPFAM" id="SSF51735">
    <property type="entry name" value="NAD(P)-binding Rossmann-fold domains"/>
    <property type="match status" value="1"/>
</dbReference>
<dbReference type="AlphaFoldDB" id="A0A1L9PPI1"/>
<evidence type="ECO:0000313" key="6">
    <source>
        <dbReference type="Proteomes" id="UP000184073"/>
    </source>
</evidence>
<gene>
    <name evidence="5" type="ORF">ASPVEDRAFT_732863</name>
</gene>
<dbReference type="Pfam" id="PF00106">
    <property type="entry name" value="adh_short"/>
    <property type="match status" value="1"/>
</dbReference>
<keyword evidence="2" id="KW-0521">NADP</keyword>
<dbReference type="VEuPathDB" id="FungiDB:ASPVEDRAFT_732863"/>
<evidence type="ECO:0000256" key="3">
    <source>
        <dbReference type="ARBA" id="ARBA00023002"/>
    </source>
</evidence>
<protein>
    <submittedName>
        <fullName evidence="5">Uncharacterized protein</fullName>
    </submittedName>
</protein>
<keyword evidence="6" id="KW-1185">Reference proteome</keyword>
<sequence length="292" mass="31856">MGKSVLITGCSESTIGNALALEFARRGWTVYATGRNTAKMANLEGKPNLKLLALDITDAKAAFAAREQISAEQGGKLDCLYHNAGVRSISMAIDYDTDDQKAITAGGEQPYIGSDDVRMFQGNVIGVMALTRVFSRLLIAAKGTIAVTGSGASRVPVPTEETYNATKAAVEIYTKTLRLELQPFGCHVVYVMTGGVATPMFFEQHMTFADDSPYKPIADKIAAGWEWGAGYVPQRPEEYAQYVVERVSRINPPKEVWCGTGIAPLCWVEMFGLTWLLDRVFSRRHGLNTSLV</sequence>
<evidence type="ECO:0000256" key="2">
    <source>
        <dbReference type="ARBA" id="ARBA00022857"/>
    </source>
</evidence>
<evidence type="ECO:0000313" key="5">
    <source>
        <dbReference type="EMBL" id="OJJ03437.1"/>
    </source>
</evidence>
<dbReference type="PROSITE" id="PS00061">
    <property type="entry name" value="ADH_SHORT"/>
    <property type="match status" value="1"/>
</dbReference>
<dbReference type="GO" id="GO:0005783">
    <property type="term" value="C:endoplasmic reticulum"/>
    <property type="evidence" value="ECO:0007669"/>
    <property type="project" value="TreeGrafter"/>
</dbReference>
<organism evidence="5 6">
    <name type="scientific">Aspergillus versicolor CBS 583.65</name>
    <dbReference type="NCBI Taxonomy" id="1036611"/>
    <lineage>
        <taxon>Eukaryota</taxon>
        <taxon>Fungi</taxon>
        <taxon>Dikarya</taxon>
        <taxon>Ascomycota</taxon>
        <taxon>Pezizomycotina</taxon>
        <taxon>Eurotiomycetes</taxon>
        <taxon>Eurotiomycetidae</taxon>
        <taxon>Eurotiales</taxon>
        <taxon>Aspergillaceae</taxon>
        <taxon>Aspergillus</taxon>
        <taxon>Aspergillus subgen. Nidulantes</taxon>
    </lineage>
</organism>
<dbReference type="InterPro" id="IPR002347">
    <property type="entry name" value="SDR_fam"/>
</dbReference>
<keyword evidence="3" id="KW-0560">Oxidoreductase</keyword>
<dbReference type="OrthoDB" id="1274115at2759"/>
<accession>A0A1L9PPI1</accession>
<dbReference type="GO" id="GO:0019433">
    <property type="term" value="P:triglyceride catabolic process"/>
    <property type="evidence" value="ECO:0007669"/>
    <property type="project" value="TreeGrafter"/>
</dbReference>
<evidence type="ECO:0000256" key="1">
    <source>
        <dbReference type="ARBA" id="ARBA00006484"/>
    </source>
</evidence>
<dbReference type="PRINTS" id="PR00080">
    <property type="entry name" value="SDRFAMILY"/>
</dbReference>
<dbReference type="InterPro" id="IPR020904">
    <property type="entry name" value="Sc_DH/Rdtase_CS"/>
</dbReference>
<dbReference type="PANTHER" id="PTHR44169">
    <property type="entry name" value="NADPH-DEPENDENT 1-ACYLDIHYDROXYACETONE PHOSPHATE REDUCTASE"/>
    <property type="match status" value="1"/>
</dbReference>
<dbReference type="GeneID" id="63731714"/>